<reference evidence="1" key="2">
    <citation type="journal article" date="2023" name="BMC Genomics">
        <title>Pest status, molecular evolution, and epigenetic factors derived from the genome assembly of Frankliniella fusca, a thysanopteran phytovirus vector.</title>
        <authorList>
            <person name="Catto M.A."/>
            <person name="Labadie P.E."/>
            <person name="Jacobson A.L."/>
            <person name="Kennedy G.G."/>
            <person name="Srinivasan R."/>
            <person name="Hunt B.G."/>
        </authorList>
    </citation>
    <scope>NUCLEOTIDE SEQUENCE</scope>
    <source>
        <strain evidence="1">PL_HMW_Pooled</strain>
    </source>
</reference>
<gene>
    <name evidence="1" type="ORF">KUF71_008062</name>
</gene>
<evidence type="ECO:0000313" key="2">
    <source>
        <dbReference type="Proteomes" id="UP001219518"/>
    </source>
</evidence>
<proteinExistence type="predicted"/>
<dbReference type="EMBL" id="JAHWGI010000960">
    <property type="protein sequence ID" value="KAK3918814.1"/>
    <property type="molecule type" value="Genomic_DNA"/>
</dbReference>
<keyword evidence="2" id="KW-1185">Reference proteome</keyword>
<reference evidence="1" key="1">
    <citation type="submission" date="2021-07" db="EMBL/GenBank/DDBJ databases">
        <authorList>
            <person name="Catto M.A."/>
            <person name="Jacobson A."/>
            <person name="Kennedy G."/>
            <person name="Labadie P."/>
            <person name="Hunt B.G."/>
            <person name="Srinivasan R."/>
        </authorList>
    </citation>
    <scope>NUCLEOTIDE SEQUENCE</scope>
    <source>
        <strain evidence="1">PL_HMW_Pooled</strain>
        <tissue evidence="1">Head</tissue>
    </source>
</reference>
<name>A0AAE1LHF1_9NEOP</name>
<accession>A0AAE1LHF1</accession>
<sequence length="345" mass="38549">MDSSTQSTSKDLNDGDILQILLKLSDINCKEWESQFPFLDSTTLSRVAKSVSIVLRKGKNDLKRGIVPLIKKWCTGQNKSQLLTHAVWVGRALTIEECVSSAISVCVQIFKDEDDWNNRDQEQQLAFSYAMLGAALNSPAPLHPDAGEMCHLIVDRMLKLREINIHHHRFLAQIWNSVGELQLTPRNIIQLAEKSFLGIEKMLLWLGRRAVSSNQSTPLEAFDTIVGSTFLTVCSQSSSVFQNVCDVLFHMMLISEAHPGIQSLTKSFVTGVETECKREGTDISVLYREISQVPSILLCLDPSLLPDNGKNVLSKETVVGILNELPKKEAACLLSHRPAWLLFTF</sequence>
<keyword evidence="1" id="KW-0378">Hydrolase</keyword>
<evidence type="ECO:0000313" key="1">
    <source>
        <dbReference type="EMBL" id="KAK3918814.1"/>
    </source>
</evidence>
<organism evidence="1 2">
    <name type="scientific">Frankliniella fusca</name>
    <dbReference type="NCBI Taxonomy" id="407009"/>
    <lineage>
        <taxon>Eukaryota</taxon>
        <taxon>Metazoa</taxon>
        <taxon>Ecdysozoa</taxon>
        <taxon>Arthropoda</taxon>
        <taxon>Hexapoda</taxon>
        <taxon>Insecta</taxon>
        <taxon>Pterygota</taxon>
        <taxon>Neoptera</taxon>
        <taxon>Paraneoptera</taxon>
        <taxon>Thysanoptera</taxon>
        <taxon>Terebrantia</taxon>
        <taxon>Thripoidea</taxon>
        <taxon>Thripidae</taxon>
        <taxon>Frankliniella</taxon>
    </lineage>
</organism>
<protein>
    <submittedName>
        <fullName evidence="1">Peptidyl-tRNA hydrolase</fullName>
    </submittedName>
</protein>
<comment type="caution">
    <text evidence="1">The sequence shown here is derived from an EMBL/GenBank/DDBJ whole genome shotgun (WGS) entry which is preliminary data.</text>
</comment>
<dbReference type="AlphaFoldDB" id="A0AAE1LHF1"/>
<dbReference type="GO" id="GO:0016787">
    <property type="term" value="F:hydrolase activity"/>
    <property type="evidence" value="ECO:0007669"/>
    <property type="project" value="UniProtKB-KW"/>
</dbReference>
<dbReference type="Proteomes" id="UP001219518">
    <property type="component" value="Unassembled WGS sequence"/>
</dbReference>